<evidence type="ECO:0000313" key="1">
    <source>
        <dbReference type="EMBL" id="GAH23041.1"/>
    </source>
</evidence>
<comment type="caution">
    <text evidence="1">The sequence shown here is derived from an EMBL/GenBank/DDBJ whole genome shotgun (WGS) entry which is preliminary data.</text>
</comment>
<sequence length="59" mass="6448">KYTNLDGAYLSRLRNGGKNNPSAETIMKISLALAHLSKDIALHDIEELFGAVGRSIHVK</sequence>
<feature type="non-terminal residue" evidence="1">
    <location>
        <position position="1"/>
    </location>
</feature>
<protein>
    <recommendedName>
        <fullName evidence="2">HTH cro/C1-type domain-containing protein</fullName>
    </recommendedName>
</protein>
<organism evidence="1">
    <name type="scientific">marine sediment metagenome</name>
    <dbReference type="NCBI Taxonomy" id="412755"/>
    <lineage>
        <taxon>unclassified sequences</taxon>
        <taxon>metagenomes</taxon>
        <taxon>ecological metagenomes</taxon>
    </lineage>
</organism>
<name>X1DQ00_9ZZZZ</name>
<dbReference type="EMBL" id="BARU01001996">
    <property type="protein sequence ID" value="GAH23041.1"/>
    <property type="molecule type" value="Genomic_DNA"/>
</dbReference>
<proteinExistence type="predicted"/>
<reference evidence="1" key="1">
    <citation type="journal article" date="2014" name="Front. Microbiol.">
        <title>High frequency of phylogenetically diverse reductive dehalogenase-homologous genes in deep subseafloor sedimentary metagenomes.</title>
        <authorList>
            <person name="Kawai M."/>
            <person name="Futagami T."/>
            <person name="Toyoda A."/>
            <person name="Takaki Y."/>
            <person name="Nishi S."/>
            <person name="Hori S."/>
            <person name="Arai W."/>
            <person name="Tsubouchi T."/>
            <person name="Morono Y."/>
            <person name="Uchiyama I."/>
            <person name="Ito T."/>
            <person name="Fujiyama A."/>
            <person name="Inagaki F."/>
            <person name="Takami H."/>
        </authorList>
    </citation>
    <scope>NUCLEOTIDE SEQUENCE</scope>
    <source>
        <strain evidence="1">Expedition CK06-06</strain>
    </source>
</reference>
<gene>
    <name evidence="1" type="ORF">S03H2_04908</name>
</gene>
<dbReference type="AlphaFoldDB" id="X1DQ00"/>
<evidence type="ECO:0008006" key="2">
    <source>
        <dbReference type="Google" id="ProtNLM"/>
    </source>
</evidence>
<accession>X1DQ00</accession>